<dbReference type="PANTHER" id="PTHR24223:SF443">
    <property type="entry name" value="MULTIDRUG-RESISTANCE LIKE PROTEIN 1, ISOFORM I"/>
    <property type="match status" value="1"/>
</dbReference>
<evidence type="ECO:0000256" key="6">
    <source>
        <dbReference type="ARBA" id="ARBA00022737"/>
    </source>
</evidence>
<keyword evidence="3" id="KW-0813">Transport</keyword>
<evidence type="ECO:0000256" key="3">
    <source>
        <dbReference type="ARBA" id="ARBA00022448"/>
    </source>
</evidence>
<evidence type="ECO:0000259" key="12">
    <source>
        <dbReference type="PROSITE" id="PS50929"/>
    </source>
</evidence>
<feature type="transmembrane region" description="Helical" evidence="11">
    <location>
        <begin position="301"/>
        <end position="321"/>
    </location>
</feature>
<dbReference type="Pfam" id="PF24357">
    <property type="entry name" value="TMD0_ABC"/>
    <property type="match status" value="1"/>
</dbReference>
<evidence type="ECO:0000256" key="10">
    <source>
        <dbReference type="ARBA" id="ARBA00023136"/>
    </source>
</evidence>
<organism evidence="13 14">
    <name type="scientific">Macrosiphum euphorbiae</name>
    <name type="common">potato aphid</name>
    <dbReference type="NCBI Taxonomy" id="13131"/>
    <lineage>
        <taxon>Eukaryota</taxon>
        <taxon>Metazoa</taxon>
        <taxon>Ecdysozoa</taxon>
        <taxon>Arthropoda</taxon>
        <taxon>Hexapoda</taxon>
        <taxon>Insecta</taxon>
        <taxon>Pterygota</taxon>
        <taxon>Neoptera</taxon>
        <taxon>Paraneoptera</taxon>
        <taxon>Hemiptera</taxon>
        <taxon>Sternorrhyncha</taxon>
        <taxon>Aphidomorpha</taxon>
        <taxon>Aphidoidea</taxon>
        <taxon>Aphididae</taxon>
        <taxon>Macrosiphini</taxon>
        <taxon>Macrosiphum</taxon>
    </lineage>
</organism>
<comment type="similarity">
    <text evidence="2">Belongs to the ABC transporter superfamily. ABCC family. Conjugate transporter (TC 3.A.1.208) subfamily.</text>
</comment>
<dbReference type="GO" id="GO:0005774">
    <property type="term" value="C:vacuolar membrane"/>
    <property type="evidence" value="ECO:0007669"/>
    <property type="project" value="UniProtKB-SubCell"/>
</dbReference>
<feature type="transmembrane region" description="Helical" evidence="11">
    <location>
        <begin position="455"/>
        <end position="475"/>
    </location>
</feature>
<evidence type="ECO:0000256" key="7">
    <source>
        <dbReference type="ARBA" id="ARBA00022741"/>
    </source>
</evidence>
<keyword evidence="7" id="KW-0547">Nucleotide-binding</keyword>
<dbReference type="EMBL" id="CARXXK010000001">
    <property type="protein sequence ID" value="CAI6345192.1"/>
    <property type="molecule type" value="Genomic_DNA"/>
</dbReference>
<keyword evidence="8" id="KW-0067">ATP-binding</keyword>
<keyword evidence="6" id="KW-0677">Repeat</keyword>
<evidence type="ECO:0000256" key="8">
    <source>
        <dbReference type="ARBA" id="ARBA00022840"/>
    </source>
</evidence>
<evidence type="ECO:0000256" key="4">
    <source>
        <dbReference type="ARBA" id="ARBA00022554"/>
    </source>
</evidence>
<evidence type="ECO:0000256" key="9">
    <source>
        <dbReference type="ARBA" id="ARBA00022989"/>
    </source>
</evidence>
<keyword evidence="5 11" id="KW-0812">Transmembrane</keyword>
<protein>
    <recommendedName>
        <fullName evidence="12">ABC transmembrane type-1 domain-containing protein</fullName>
    </recommendedName>
</protein>
<name>A0AAV0VLJ8_9HEMI</name>
<dbReference type="InterPro" id="IPR011527">
    <property type="entry name" value="ABC1_TM_dom"/>
</dbReference>
<dbReference type="FunFam" id="1.20.1560.10:FF:000020">
    <property type="entry name" value="ABC metal ion transporter"/>
    <property type="match status" value="1"/>
</dbReference>
<feature type="transmembrane region" description="Helical" evidence="11">
    <location>
        <begin position="109"/>
        <end position="128"/>
    </location>
</feature>
<dbReference type="Proteomes" id="UP001160148">
    <property type="component" value="Unassembled WGS sequence"/>
</dbReference>
<gene>
    <name evidence="13" type="ORF">MEUPH1_LOCUS2231</name>
</gene>
<dbReference type="Pfam" id="PF00664">
    <property type="entry name" value="ABC_membrane"/>
    <property type="match status" value="1"/>
</dbReference>
<dbReference type="GO" id="GO:0140359">
    <property type="term" value="F:ABC-type transporter activity"/>
    <property type="evidence" value="ECO:0007669"/>
    <property type="project" value="InterPro"/>
</dbReference>
<dbReference type="InterPro" id="IPR056227">
    <property type="entry name" value="TMD0_ABC"/>
</dbReference>
<dbReference type="GO" id="GO:0005524">
    <property type="term" value="F:ATP binding"/>
    <property type="evidence" value="ECO:0007669"/>
    <property type="project" value="UniProtKB-KW"/>
</dbReference>
<proteinExistence type="inferred from homology"/>
<reference evidence="13 14" key="1">
    <citation type="submission" date="2023-01" db="EMBL/GenBank/DDBJ databases">
        <authorList>
            <person name="Whitehead M."/>
        </authorList>
    </citation>
    <scope>NUCLEOTIDE SEQUENCE [LARGE SCALE GENOMIC DNA]</scope>
</reference>
<evidence type="ECO:0000256" key="11">
    <source>
        <dbReference type="SAM" id="Phobius"/>
    </source>
</evidence>
<dbReference type="SUPFAM" id="SSF90123">
    <property type="entry name" value="ABC transporter transmembrane region"/>
    <property type="match status" value="1"/>
</dbReference>
<keyword evidence="9 11" id="KW-1133">Transmembrane helix</keyword>
<feature type="transmembrane region" description="Helical" evidence="11">
    <location>
        <begin position="173"/>
        <end position="190"/>
    </location>
</feature>
<comment type="caution">
    <text evidence="13">The sequence shown here is derived from an EMBL/GenBank/DDBJ whole genome shotgun (WGS) entry which is preliminary data.</text>
</comment>
<keyword evidence="10 11" id="KW-0472">Membrane</keyword>
<feature type="transmembrane region" description="Helical" evidence="11">
    <location>
        <begin position="135"/>
        <end position="153"/>
    </location>
</feature>
<feature type="transmembrane region" description="Helical" evidence="11">
    <location>
        <begin position="427"/>
        <end position="449"/>
    </location>
</feature>
<dbReference type="Gene3D" id="1.20.1560.10">
    <property type="entry name" value="ABC transporter type 1, transmembrane domain"/>
    <property type="match status" value="1"/>
</dbReference>
<evidence type="ECO:0000313" key="14">
    <source>
        <dbReference type="Proteomes" id="UP001160148"/>
    </source>
</evidence>
<dbReference type="InterPro" id="IPR036640">
    <property type="entry name" value="ABC1_TM_sf"/>
</dbReference>
<evidence type="ECO:0000313" key="13">
    <source>
        <dbReference type="EMBL" id="CAI6345192.1"/>
    </source>
</evidence>
<comment type="subcellular location">
    <subcellularLocation>
        <location evidence="1">Vacuole membrane</location>
        <topology evidence="1">Multi-pass membrane protein</topology>
    </subcellularLocation>
</comment>
<dbReference type="InterPro" id="IPR050173">
    <property type="entry name" value="ABC_transporter_C-like"/>
</dbReference>
<dbReference type="CDD" id="cd18595">
    <property type="entry name" value="ABC_6TM_MRP1_2_3_6_D1_like"/>
    <property type="match status" value="1"/>
</dbReference>
<evidence type="ECO:0000256" key="2">
    <source>
        <dbReference type="ARBA" id="ARBA00009726"/>
    </source>
</evidence>
<feature type="transmembrane region" description="Helical" evidence="11">
    <location>
        <begin position="354"/>
        <end position="376"/>
    </location>
</feature>
<feature type="domain" description="ABC transmembrane type-1" evidence="12">
    <location>
        <begin position="316"/>
        <end position="598"/>
    </location>
</feature>
<keyword evidence="4" id="KW-0926">Vacuole</keyword>
<feature type="transmembrane region" description="Helical" evidence="11">
    <location>
        <begin position="77"/>
        <end position="97"/>
    </location>
</feature>
<dbReference type="PANTHER" id="PTHR24223">
    <property type="entry name" value="ATP-BINDING CASSETTE SUB-FAMILY C"/>
    <property type="match status" value="1"/>
</dbReference>
<sequence length="614" mass="71103">MELSGMDRFCGSTFWDWNLSWNTTDPDVTPCFEKTFLVWTPCLFLWLFSPLEIYYLVNSKYREIPWNWLNMGKVAGVTILSIISITDVVYAIIRYLLGMAVFNVDIYTPFIKLITFGFASILICANPARGIRSSGLIFLFWLFLAFFGMVQYRTELRLVSYDVSFHNYPFISYMVYYPIILIEFVLSFFADAEPRKLDYEFVQGPCPEMKASFPSKILFSWFDSFAWSGYKRPIEFKNLWNMNYDNSSQEIVRVFDKHWERSLVKAKLQASKNVYSVKNKSDGSVIELSPEKYSLKNQYKVSILPVLCKSFGSTFLFGSFLKLTVDSLMFVSPQVLKYLISFVENSTEPLWRGYFYIFLLMMTTMLQTLFSSQYFHRMYLVAMRVRTALTLAIYHKALRISNTARKSFTTGEIVNLMAVDANRFIDLITYLNMVWSAPLQIFLAVYFLWQLLGPSALAGLFVMISLIPINGAVVNKSMKLQVKQMTYKDQRLKLMNEILSGIKVLKLYAWEPCFEQKVLDIRGKEISVLRSAVYLNAATSFICTCAPLLVSLVTFAVYVLSDDNHILDTETAFVSLSLFHILRYPLSMLPKVVSNIVEYSTIIENKLYILWVSK</sequence>
<accession>A0AAV0VLJ8</accession>
<feature type="transmembrane region" description="Helical" evidence="11">
    <location>
        <begin position="532"/>
        <end position="560"/>
    </location>
</feature>
<evidence type="ECO:0000256" key="1">
    <source>
        <dbReference type="ARBA" id="ARBA00004128"/>
    </source>
</evidence>
<dbReference type="PROSITE" id="PS50929">
    <property type="entry name" value="ABC_TM1F"/>
    <property type="match status" value="1"/>
</dbReference>
<keyword evidence="14" id="KW-1185">Reference proteome</keyword>
<feature type="transmembrane region" description="Helical" evidence="11">
    <location>
        <begin position="36"/>
        <end position="57"/>
    </location>
</feature>
<dbReference type="GO" id="GO:0000323">
    <property type="term" value="C:lytic vacuole"/>
    <property type="evidence" value="ECO:0007669"/>
    <property type="project" value="UniProtKB-ARBA"/>
</dbReference>
<dbReference type="AlphaFoldDB" id="A0AAV0VLJ8"/>
<evidence type="ECO:0000256" key="5">
    <source>
        <dbReference type="ARBA" id="ARBA00022692"/>
    </source>
</evidence>